<reference evidence="2" key="1">
    <citation type="submission" date="2021-06" db="EMBL/GenBank/DDBJ databases">
        <authorList>
            <person name="Hodson N. C."/>
            <person name="Mongue J. A."/>
            <person name="Jaron S. K."/>
        </authorList>
    </citation>
    <scope>NUCLEOTIDE SEQUENCE</scope>
</reference>
<dbReference type="InterPro" id="IPR008271">
    <property type="entry name" value="Ser/Thr_kinase_AS"/>
</dbReference>
<dbReference type="Proteomes" id="UP000708208">
    <property type="component" value="Unassembled WGS sequence"/>
</dbReference>
<dbReference type="PROSITE" id="PS50011">
    <property type="entry name" value="PROTEIN_KINASE_DOM"/>
    <property type="match status" value="1"/>
</dbReference>
<accession>A0A8J2PZR3</accession>
<dbReference type="OrthoDB" id="6778822at2759"/>
<sequence length="59" mass="6715">MIHRDLKPVNIFLDSNDHVKTEILGSPQQIFRARVLATTRCVYVAQELVTTGTKALYNQ</sequence>
<feature type="domain" description="Protein kinase" evidence="1">
    <location>
        <begin position="1"/>
        <end position="59"/>
    </location>
</feature>
<feature type="non-terminal residue" evidence="2">
    <location>
        <position position="1"/>
    </location>
</feature>
<dbReference type="GO" id="GO:0005524">
    <property type="term" value="F:ATP binding"/>
    <property type="evidence" value="ECO:0007669"/>
    <property type="project" value="InterPro"/>
</dbReference>
<protein>
    <recommendedName>
        <fullName evidence="1">Protein kinase domain-containing protein</fullName>
    </recommendedName>
</protein>
<evidence type="ECO:0000313" key="3">
    <source>
        <dbReference type="Proteomes" id="UP000708208"/>
    </source>
</evidence>
<comment type="caution">
    <text evidence="2">The sequence shown here is derived from an EMBL/GenBank/DDBJ whole genome shotgun (WGS) entry which is preliminary data.</text>
</comment>
<gene>
    <name evidence="2" type="ORF">AFUS01_LOCUS37968</name>
</gene>
<dbReference type="GO" id="GO:0004672">
    <property type="term" value="F:protein kinase activity"/>
    <property type="evidence" value="ECO:0007669"/>
    <property type="project" value="InterPro"/>
</dbReference>
<evidence type="ECO:0000259" key="1">
    <source>
        <dbReference type="PROSITE" id="PS50011"/>
    </source>
</evidence>
<keyword evidence="3" id="KW-1185">Reference proteome</keyword>
<name>A0A8J2PZR3_9HEXA</name>
<evidence type="ECO:0000313" key="2">
    <source>
        <dbReference type="EMBL" id="CAG7828015.1"/>
    </source>
</evidence>
<proteinExistence type="predicted"/>
<dbReference type="EMBL" id="CAJVCH010545790">
    <property type="protein sequence ID" value="CAG7828015.1"/>
    <property type="molecule type" value="Genomic_DNA"/>
</dbReference>
<dbReference type="AlphaFoldDB" id="A0A8J2PZR3"/>
<dbReference type="InterPro" id="IPR000719">
    <property type="entry name" value="Prot_kinase_dom"/>
</dbReference>
<dbReference type="PROSITE" id="PS00108">
    <property type="entry name" value="PROTEIN_KINASE_ST"/>
    <property type="match status" value="1"/>
</dbReference>
<organism evidence="2 3">
    <name type="scientific">Allacma fusca</name>
    <dbReference type="NCBI Taxonomy" id="39272"/>
    <lineage>
        <taxon>Eukaryota</taxon>
        <taxon>Metazoa</taxon>
        <taxon>Ecdysozoa</taxon>
        <taxon>Arthropoda</taxon>
        <taxon>Hexapoda</taxon>
        <taxon>Collembola</taxon>
        <taxon>Symphypleona</taxon>
        <taxon>Sminthuridae</taxon>
        <taxon>Allacma</taxon>
    </lineage>
</organism>